<dbReference type="GeneTree" id="ENSGT00940000155586"/>
<name>A0A3Q3H3V2_9LABR</name>
<dbReference type="SMART" id="SM00228">
    <property type="entry name" value="PDZ"/>
    <property type="match status" value="1"/>
</dbReference>
<sequence>SLRVAFSPHSFFDIPLEKSPAAQGLGISLTGNKEDSRARMGVYVADIDPRGPAADSDGRLLLGDQILSINGEDVRAGTLPWVNLLRTTLKRTTLMVKVLCKGVDAICVNVFIIGKLPLSANTAWVCSHTHTHSIPNMNP</sequence>
<reference evidence="2" key="1">
    <citation type="submission" date="2025-08" db="UniProtKB">
        <authorList>
            <consortium name="Ensembl"/>
        </authorList>
    </citation>
    <scope>IDENTIFICATION</scope>
</reference>
<proteinExistence type="predicted"/>
<dbReference type="PANTHER" id="PTHR19964">
    <property type="entry name" value="MULTIPLE PDZ DOMAIN PROTEIN"/>
    <property type="match status" value="1"/>
</dbReference>
<dbReference type="AlphaFoldDB" id="A0A3Q3H3V2"/>
<accession>A0A3Q3H3V2</accession>
<dbReference type="InterPro" id="IPR001478">
    <property type="entry name" value="PDZ"/>
</dbReference>
<dbReference type="PANTHER" id="PTHR19964:SF95">
    <property type="entry name" value="ARC, ISOFORM A"/>
    <property type="match status" value="1"/>
</dbReference>
<evidence type="ECO:0000313" key="2">
    <source>
        <dbReference type="Ensembl" id="ENSLBEP00000038628.1"/>
    </source>
</evidence>
<dbReference type="Proteomes" id="UP000261660">
    <property type="component" value="Unplaced"/>
</dbReference>
<keyword evidence="3" id="KW-1185">Reference proteome</keyword>
<dbReference type="InterPro" id="IPR036034">
    <property type="entry name" value="PDZ_sf"/>
</dbReference>
<reference evidence="2" key="2">
    <citation type="submission" date="2025-09" db="UniProtKB">
        <authorList>
            <consortium name="Ensembl"/>
        </authorList>
    </citation>
    <scope>IDENTIFICATION</scope>
</reference>
<dbReference type="Ensembl" id="ENSLBET00000040227.1">
    <property type="protein sequence ID" value="ENSLBEP00000038628.1"/>
    <property type="gene ID" value="ENSLBEG00000028798.1"/>
</dbReference>
<dbReference type="Pfam" id="PF00595">
    <property type="entry name" value="PDZ"/>
    <property type="match status" value="1"/>
</dbReference>
<dbReference type="InterPro" id="IPR051342">
    <property type="entry name" value="PDZ_scaffold"/>
</dbReference>
<dbReference type="SUPFAM" id="SSF50156">
    <property type="entry name" value="PDZ domain-like"/>
    <property type="match status" value="1"/>
</dbReference>
<feature type="domain" description="PDZ" evidence="1">
    <location>
        <begin position="13"/>
        <end position="75"/>
    </location>
</feature>
<protein>
    <recommendedName>
        <fullName evidence="1">PDZ domain-containing protein</fullName>
    </recommendedName>
</protein>
<evidence type="ECO:0000313" key="3">
    <source>
        <dbReference type="Proteomes" id="UP000261660"/>
    </source>
</evidence>
<dbReference type="Gene3D" id="2.30.42.10">
    <property type="match status" value="1"/>
</dbReference>
<dbReference type="PROSITE" id="PS50106">
    <property type="entry name" value="PDZ"/>
    <property type="match status" value="1"/>
</dbReference>
<organism evidence="2 3">
    <name type="scientific">Labrus bergylta</name>
    <name type="common">ballan wrasse</name>
    <dbReference type="NCBI Taxonomy" id="56723"/>
    <lineage>
        <taxon>Eukaryota</taxon>
        <taxon>Metazoa</taxon>
        <taxon>Chordata</taxon>
        <taxon>Craniata</taxon>
        <taxon>Vertebrata</taxon>
        <taxon>Euteleostomi</taxon>
        <taxon>Actinopterygii</taxon>
        <taxon>Neopterygii</taxon>
        <taxon>Teleostei</taxon>
        <taxon>Neoteleostei</taxon>
        <taxon>Acanthomorphata</taxon>
        <taxon>Eupercaria</taxon>
        <taxon>Labriformes</taxon>
        <taxon>Labridae</taxon>
        <taxon>Labrus</taxon>
    </lineage>
</organism>
<evidence type="ECO:0000259" key="1">
    <source>
        <dbReference type="PROSITE" id="PS50106"/>
    </source>
</evidence>